<dbReference type="Gene3D" id="1.10.150.320">
    <property type="entry name" value="Photosystem II 12 kDa extrinsic protein"/>
    <property type="match status" value="1"/>
</dbReference>
<dbReference type="InterPro" id="IPR004509">
    <property type="entry name" value="Competence_ComEA_HhH"/>
</dbReference>
<dbReference type="GO" id="GO:0015627">
    <property type="term" value="C:type II protein secretion system complex"/>
    <property type="evidence" value="ECO:0007669"/>
    <property type="project" value="TreeGrafter"/>
</dbReference>
<keyword evidence="2" id="KW-0812">Transmembrane</keyword>
<reference evidence="4 5" key="1">
    <citation type="submission" date="2020-04" db="EMBL/GenBank/DDBJ databases">
        <title>Antimicrobial susceptibility and clonality of vaginal-derived multi-drug resistant Mobiluncus isolates in China.</title>
        <authorList>
            <person name="Zhang X."/>
        </authorList>
    </citation>
    <scope>NUCLEOTIDE SEQUENCE [LARGE SCALE GENOMIC DNA]</scope>
    <source>
        <strain evidence="4 5">19</strain>
    </source>
</reference>
<feature type="compositionally biased region" description="Polar residues" evidence="1">
    <location>
        <begin position="68"/>
        <end position="77"/>
    </location>
</feature>
<evidence type="ECO:0000259" key="3">
    <source>
        <dbReference type="SMART" id="SM00278"/>
    </source>
</evidence>
<proteinExistence type="predicted"/>
<dbReference type="InterPro" id="IPR019554">
    <property type="entry name" value="Soluble_ligand-bd"/>
</dbReference>
<dbReference type="Proteomes" id="UP000553981">
    <property type="component" value="Unassembled WGS sequence"/>
</dbReference>
<dbReference type="GO" id="GO:0003677">
    <property type="term" value="F:DNA binding"/>
    <property type="evidence" value="ECO:0007669"/>
    <property type="project" value="InterPro"/>
</dbReference>
<dbReference type="InterPro" id="IPR003583">
    <property type="entry name" value="Hlx-hairpin-Hlx_DNA-bd_motif"/>
</dbReference>
<dbReference type="AlphaFoldDB" id="A0A7Y0UIE5"/>
<dbReference type="SMART" id="SM00278">
    <property type="entry name" value="HhH1"/>
    <property type="match status" value="2"/>
</dbReference>
<comment type="caution">
    <text evidence="4">The sequence shown here is derived from an EMBL/GenBank/DDBJ whole genome shotgun (WGS) entry which is preliminary data.</text>
</comment>
<dbReference type="EMBL" id="JABCUI010000003">
    <property type="protein sequence ID" value="NMW87635.1"/>
    <property type="molecule type" value="Genomic_DNA"/>
</dbReference>
<feature type="transmembrane region" description="Helical" evidence="2">
    <location>
        <begin position="123"/>
        <end position="144"/>
    </location>
</feature>
<accession>A0A7Y0UIE5</accession>
<dbReference type="PANTHER" id="PTHR21180">
    <property type="entry name" value="ENDONUCLEASE/EXONUCLEASE/PHOSPHATASE FAMILY DOMAIN-CONTAINING PROTEIN 1"/>
    <property type="match status" value="1"/>
</dbReference>
<dbReference type="RefSeq" id="WP_004007285.1">
    <property type="nucleotide sequence ID" value="NZ_JABCUJ010000001.1"/>
</dbReference>
<evidence type="ECO:0000313" key="5">
    <source>
        <dbReference type="Proteomes" id="UP000553981"/>
    </source>
</evidence>
<dbReference type="SUPFAM" id="SSF47781">
    <property type="entry name" value="RuvA domain 2-like"/>
    <property type="match status" value="1"/>
</dbReference>
<name>A0A7Y0UIE5_9ACTO</name>
<keyword evidence="2" id="KW-1133">Transmembrane helix</keyword>
<dbReference type="PANTHER" id="PTHR21180:SF32">
    <property type="entry name" value="ENDONUCLEASE_EXONUCLEASE_PHOSPHATASE FAMILY DOMAIN-CONTAINING PROTEIN 1"/>
    <property type="match status" value="1"/>
</dbReference>
<organism evidence="4 5">
    <name type="scientific">Mobiluncus curtisii</name>
    <dbReference type="NCBI Taxonomy" id="2051"/>
    <lineage>
        <taxon>Bacteria</taxon>
        <taxon>Bacillati</taxon>
        <taxon>Actinomycetota</taxon>
        <taxon>Actinomycetes</taxon>
        <taxon>Actinomycetales</taxon>
        <taxon>Actinomycetaceae</taxon>
        <taxon>Mobiluncus</taxon>
    </lineage>
</organism>
<feature type="region of interest" description="Disordered" evidence="1">
    <location>
        <begin position="274"/>
        <end position="300"/>
    </location>
</feature>
<keyword evidence="2" id="KW-0472">Membrane</keyword>
<dbReference type="Pfam" id="PF12836">
    <property type="entry name" value="HHH_3"/>
    <property type="match status" value="1"/>
</dbReference>
<dbReference type="NCBIfam" id="TIGR00426">
    <property type="entry name" value="competence protein ComEA helix-hairpin-helix repeat region"/>
    <property type="match status" value="1"/>
</dbReference>
<gene>
    <name evidence="4" type="ORF">HHJ67_07735</name>
</gene>
<dbReference type="GO" id="GO:0006281">
    <property type="term" value="P:DNA repair"/>
    <property type="evidence" value="ECO:0007669"/>
    <property type="project" value="InterPro"/>
</dbReference>
<protein>
    <submittedName>
        <fullName evidence="4">Competence protein ComEA</fullName>
    </submittedName>
</protein>
<evidence type="ECO:0000256" key="2">
    <source>
        <dbReference type="SAM" id="Phobius"/>
    </source>
</evidence>
<dbReference type="Gene3D" id="3.10.560.10">
    <property type="entry name" value="Outer membrane lipoprotein wza domain like"/>
    <property type="match status" value="1"/>
</dbReference>
<dbReference type="InterPro" id="IPR051675">
    <property type="entry name" value="Endo/Exo/Phosphatase_dom_1"/>
</dbReference>
<dbReference type="InterPro" id="IPR010994">
    <property type="entry name" value="RuvA_2-like"/>
</dbReference>
<evidence type="ECO:0000313" key="4">
    <source>
        <dbReference type="EMBL" id="NMW87635.1"/>
    </source>
</evidence>
<feature type="domain" description="Helix-hairpin-helix DNA-binding motif class 1" evidence="3">
    <location>
        <begin position="311"/>
        <end position="330"/>
    </location>
</feature>
<feature type="domain" description="Helix-hairpin-helix DNA-binding motif class 1" evidence="3">
    <location>
        <begin position="341"/>
        <end position="360"/>
    </location>
</feature>
<feature type="region of interest" description="Disordered" evidence="1">
    <location>
        <begin position="63"/>
        <end position="83"/>
    </location>
</feature>
<sequence length="363" mass="37163">MEFSRRLVAISFTREGRTVPGVTEEAARMLNKFGQTDRDRLTAGVFERARAAGVGYLDDAAPDYPSARRSTPSSEYSTEGMPSARGALTGRAEDLVHGFENSLQVRPVAQREQRLRLAPSPRVATLIAVFMLVCGLLVVGWQVLAAPPAAPPAGVLSGDATGKPDSKTGSSAGPGAALAAVERKSGTAGVRKDGGASSPGAAPHLYLPGANGAEVVVHVAGAVSRPGVVHLADPSRVADALEVAGGALPEGDLSTLNLARPLTDGEMIYVPRPGETPPPSVGGNANSAPDGGTKSAGGAGDKVNLNTADLGTLQTLSGIGPALAQRILDYRESNGRFASVDQLDEVSGIGPALMSRLRDHVCV</sequence>
<dbReference type="GO" id="GO:0015628">
    <property type="term" value="P:protein secretion by the type II secretion system"/>
    <property type="evidence" value="ECO:0007669"/>
    <property type="project" value="TreeGrafter"/>
</dbReference>
<dbReference type="Pfam" id="PF10531">
    <property type="entry name" value="SLBB"/>
    <property type="match status" value="1"/>
</dbReference>
<evidence type="ECO:0000256" key="1">
    <source>
        <dbReference type="SAM" id="MobiDB-lite"/>
    </source>
</evidence>
<feature type="region of interest" description="Disordered" evidence="1">
    <location>
        <begin position="156"/>
        <end position="177"/>
    </location>
</feature>